<dbReference type="InterPro" id="IPR013210">
    <property type="entry name" value="LRR_N_plant-typ"/>
</dbReference>
<dbReference type="SUPFAM" id="SSF52058">
    <property type="entry name" value="L domain-like"/>
    <property type="match status" value="1"/>
</dbReference>
<feature type="transmembrane region" description="Helical" evidence="9">
    <location>
        <begin position="459"/>
        <end position="486"/>
    </location>
</feature>
<reference evidence="11" key="1">
    <citation type="journal article" date="2022" name="Front. Genet.">
        <title>Chromosome-Scale Assembly of the Dendrobium nobile Genome Provides Insights Into the Molecular Mechanism of the Biosynthesis of the Medicinal Active Ingredient of Dendrobium.</title>
        <authorList>
            <person name="Xu Q."/>
            <person name="Niu S.-C."/>
            <person name="Li K.-L."/>
            <person name="Zheng P.-J."/>
            <person name="Zhang X.-J."/>
            <person name="Jia Y."/>
            <person name="Liu Y."/>
            <person name="Niu Y.-X."/>
            <person name="Yu L.-H."/>
            <person name="Chen D.-F."/>
            <person name="Zhang G.-Q."/>
        </authorList>
    </citation>
    <scope>NUCLEOTIDE SEQUENCE</scope>
    <source>
        <tissue evidence="11">Leaf</tissue>
    </source>
</reference>
<accession>A0A8T3CE15</accession>
<evidence type="ECO:0000256" key="2">
    <source>
        <dbReference type="ARBA" id="ARBA00022614"/>
    </source>
</evidence>
<evidence type="ECO:0000313" key="11">
    <source>
        <dbReference type="EMBL" id="KAI0531227.1"/>
    </source>
</evidence>
<evidence type="ECO:0000256" key="9">
    <source>
        <dbReference type="SAM" id="Phobius"/>
    </source>
</evidence>
<sequence length="500" mass="55340">MIFQENPNDNKDTSNQLQALYGPLLDFYSLGKVLISTLKSALGQCVEAESTSLLQLKQGFSYFLFNTWIPGTNCCNWEGVTCDEWSRVISLDLSNQGLDGTINPSLFNLTSLRTLNFATNSFFGNSIPDYGWDRLGNLSSLDLSFCGFVGKVPVGIAHLKKLAVINLSSNYVPLNNSLSFTIKPTLLQNMRSLKELYLDNVDLSTYWSEWSGAFVNSTMILEVLSMRGSSLFGVFPKPIFQLRNLKQLDISENPMLYGSLPDFSVDSNLISLALSHTNFSGNLPNTIGNLKFLKDLDLSSCQFSGIIPSSIGNLSQLETLNLSNNSKLQGPIPRSLFQLSKLSNLYLASNHFSEVMVELEQIKGEIPPQLGNLLQLETFDLSVNKLSGMIPQELVSLHFLGYLNLSYNKLIGKIPVGGQFSTFRNTSFEGNEGLCWFPCNTIFTTENKTIASTSSNRSYMIVLGILFGVGFGGSMALVAVLDVMCCDRSKWRRSRRPTDG</sequence>
<keyword evidence="2" id="KW-0433">Leucine-rich repeat</keyword>
<dbReference type="OrthoDB" id="676979at2759"/>
<evidence type="ECO:0000256" key="5">
    <source>
        <dbReference type="ARBA" id="ARBA00022737"/>
    </source>
</evidence>
<dbReference type="FunFam" id="3.80.10.10:FF:000041">
    <property type="entry name" value="LRR receptor-like serine/threonine-protein kinase ERECTA"/>
    <property type="match status" value="1"/>
</dbReference>
<dbReference type="AlphaFoldDB" id="A0A8T3CE15"/>
<keyword evidence="3 9" id="KW-0812">Transmembrane</keyword>
<evidence type="ECO:0000256" key="6">
    <source>
        <dbReference type="ARBA" id="ARBA00022989"/>
    </source>
</evidence>
<dbReference type="Pfam" id="PF08263">
    <property type="entry name" value="LRRNT_2"/>
    <property type="match status" value="1"/>
</dbReference>
<evidence type="ECO:0000256" key="1">
    <source>
        <dbReference type="ARBA" id="ARBA00004479"/>
    </source>
</evidence>
<name>A0A8T3CE15_DENNO</name>
<evidence type="ECO:0000259" key="10">
    <source>
        <dbReference type="Pfam" id="PF08263"/>
    </source>
</evidence>
<dbReference type="Proteomes" id="UP000829196">
    <property type="component" value="Unassembled WGS sequence"/>
</dbReference>
<dbReference type="InterPro" id="IPR032675">
    <property type="entry name" value="LRR_dom_sf"/>
</dbReference>
<dbReference type="EMBL" id="JAGYWB010000001">
    <property type="protein sequence ID" value="KAI0531227.1"/>
    <property type="molecule type" value="Genomic_DNA"/>
</dbReference>
<protein>
    <recommendedName>
        <fullName evidence="10">Leucine-rich repeat-containing N-terminal plant-type domain-containing protein</fullName>
    </recommendedName>
</protein>
<keyword evidence="6 9" id="KW-1133">Transmembrane helix</keyword>
<evidence type="ECO:0000313" key="12">
    <source>
        <dbReference type="Proteomes" id="UP000829196"/>
    </source>
</evidence>
<dbReference type="InterPro" id="IPR046956">
    <property type="entry name" value="RLP23-like"/>
</dbReference>
<comment type="subcellular location">
    <subcellularLocation>
        <location evidence="1">Membrane</location>
        <topology evidence="1">Single-pass type I membrane protein</topology>
    </subcellularLocation>
</comment>
<evidence type="ECO:0000256" key="8">
    <source>
        <dbReference type="ARBA" id="ARBA00023180"/>
    </source>
</evidence>
<evidence type="ECO:0000256" key="3">
    <source>
        <dbReference type="ARBA" id="ARBA00022692"/>
    </source>
</evidence>
<dbReference type="GO" id="GO:0016020">
    <property type="term" value="C:membrane"/>
    <property type="evidence" value="ECO:0007669"/>
    <property type="project" value="UniProtKB-SubCell"/>
</dbReference>
<keyword evidence="5" id="KW-0677">Repeat</keyword>
<dbReference type="Gene3D" id="3.80.10.10">
    <property type="entry name" value="Ribonuclease Inhibitor"/>
    <property type="match status" value="3"/>
</dbReference>
<dbReference type="InterPro" id="IPR001611">
    <property type="entry name" value="Leu-rich_rpt"/>
</dbReference>
<dbReference type="PANTHER" id="PTHR48061:SF2">
    <property type="entry name" value="RECEPTOR LIKE PROTEIN 30-LIKE"/>
    <property type="match status" value="1"/>
</dbReference>
<keyword evidence="12" id="KW-1185">Reference proteome</keyword>
<evidence type="ECO:0000256" key="7">
    <source>
        <dbReference type="ARBA" id="ARBA00023136"/>
    </source>
</evidence>
<dbReference type="Pfam" id="PF13855">
    <property type="entry name" value="LRR_8"/>
    <property type="match status" value="1"/>
</dbReference>
<gene>
    <name evidence="11" type="ORF">KFK09_000780</name>
</gene>
<dbReference type="Pfam" id="PF00560">
    <property type="entry name" value="LRR_1"/>
    <property type="match status" value="3"/>
</dbReference>
<organism evidence="11 12">
    <name type="scientific">Dendrobium nobile</name>
    <name type="common">Orchid</name>
    <dbReference type="NCBI Taxonomy" id="94219"/>
    <lineage>
        <taxon>Eukaryota</taxon>
        <taxon>Viridiplantae</taxon>
        <taxon>Streptophyta</taxon>
        <taxon>Embryophyta</taxon>
        <taxon>Tracheophyta</taxon>
        <taxon>Spermatophyta</taxon>
        <taxon>Magnoliopsida</taxon>
        <taxon>Liliopsida</taxon>
        <taxon>Asparagales</taxon>
        <taxon>Orchidaceae</taxon>
        <taxon>Epidendroideae</taxon>
        <taxon>Malaxideae</taxon>
        <taxon>Dendrobiinae</taxon>
        <taxon>Dendrobium</taxon>
    </lineage>
</organism>
<keyword evidence="4" id="KW-0732">Signal</keyword>
<dbReference type="PANTHER" id="PTHR48061">
    <property type="entry name" value="LEUCINE-RICH REPEAT RECEPTOR PROTEIN KINASE EMS1-LIKE-RELATED"/>
    <property type="match status" value="1"/>
</dbReference>
<proteinExistence type="predicted"/>
<keyword evidence="7 9" id="KW-0472">Membrane</keyword>
<comment type="caution">
    <text evidence="11">The sequence shown here is derived from an EMBL/GenBank/DDBJ whole genome shotgun (WGS) entry which is preliminary data.</text>
</comment>
<feature type="domain" description="Leucine-rich repeat-containing N-terminal plant-type" evidence="10">
    <location>
        <begin position="49"/>
        <end position="83"/>
    </location>
</feature>
<evidence type="ECO:0000256" key="4">
    <source>
        <dbReference type="ARBA" id="ARBA00022729"/>
    </source>
</evidence>
<keyword evidence="8" id="KW-0325">Glycoprotein</keyword>
<dbReference type="SMR" id="A0A8T3CE15"/>